<feature type="transmembrane region" description="Helical" evidence="1">
    <location>
        <begin position="6"/>
        <end position="25"/>
    </location>
</feature>
<feature type="transmembrane region" description="Helical" evidence="1">
    <location>
        <begin position="223"/>
        <end position="240"/>
    </location>
</feature>
<dbReference type="EMBL" id="SRXV01000001">
    <property type="protein sequence ID" value="TGY94827.1"/>
    <property type="molecule type" value="Genomic_DNA"/>
</dbReference>
<dbReference type="Proteomes" id="UP000305451">
    <property type="component" value="Unassembled WGS sequence"/>
</dbReference>
<keyword evidence="1" id="KW-1133">Transmembrane helix</keyword>
<accession>A0A4S2HFE0</accession>
<feature type="transmembrane region" description="Helical" evidence="1">
    <location>
        <begin position="162"/>
        <end position="183"/>
    </location>
</feature>
<name>A0A4S2HFE0_9PROT</name>
<gene>
    <name evidence="2" type="ORF">E5162_06085</name>
</gene>
<keyword evidence="1" id="KW-0472">Membrane</keyword>
<dbReference type="OrthoDB" id="1418968at2"/>
<comment type="caution">
    <text evidence="2">The sequence shown here is derived from an EMBL/GenBank/DDBJ whole genome shotgun (WGS) entry which is preliminary data.</text>
</comment>
<feature type="transmembrane region" description="Helical" evidence="1">
    <location>
        <begin position="100"/>
        <end position="118"/>
    </location>
</feature>
<evidence type="ECO:0000256" key="1">
    <source>
        <dbReference type="SAM" id="Phobius"/>
    </source>
</evidence>
<keyword evidence="3" id="KW-1185">Reference proteome</keyword>
<organism evidence="2 3">
    <name type="scientific">Marinicauda pacifica</name>
    <dbReference type="NCBI Taxonomy" id="1133559"/>
    <lineage>
        <taxon>Bacteria</taxon>
        <taxon>Pseudomonadati</taxon>
        <taxon>Pseudomonadota</taxon>
        <taxon>Alphaproteobacteria</taxon>
        <taxon>Maricaulales</taxon>
        <taxon>Maricaulaceae</taxon>
        <taxon>Marinicauda</taxon>
    </lineage>
</organism>
<dbReference type="AlphaFoldDB" id="A0A4S2HFE0"/>
<evidence type="ECO:0000313" key="3">
    <source>
        <dbReference type="Proteomes" id="UP000305451"/>
    </source>
</evidence>
<reference evidence="2 3" key="1">
    <citation type="journal article" date="2013" name="Int. J. Syst. Evol. Microbiol.">
        <title>Marinicauda pacifica gen. nov., sp. nov., a prosthecate alphaproteobacterium of the family Hyphomonadaceae isolated from deep seawater.</title>
        <authorList>
            <person name="Zhang X.Y."/>
            <person name="Li G.W."/>
            <person name="Wang C.S."/>
            <person name="Zhang Y.J."/>
            <person name="Xu X.W."/>
            <person name="Li H."/>
            <person name="Liu A."/>
            <person name="Liu C."/>
            <person name="Xie B.B."/>
            <person name="Qin Q.L."/>
            <person name="Xu Z."/>
            <person name="Chen X.L."/>
            <person name="Zhou B.C."/>
            <person name="Zhang Y.Z."/>
        </authorList>
    </citation>
    <scope>NUCLEOTIDE SEQUENCE [LARGE SCALE GENOMIC DNA]</scope>
    <source>
        <strain evidence="2 3">P-1 km-3</strain>
    </source>
</reference>
<evidence type="ECO:0000313" key="2">
    <source>
        <dbReference type="EMBL" id="TGY94827.1"/>
    </source>
</evidence>
<feature type="transmembrane region" description="Helical" evidence="1">
    <location>
        <begin position="67"/>
        <end position="88"/>
    </location>
</feature>
<sequence>MPELANVLFFALLPVLGNFIGAISIEFHVASSRMVSHALHAAVGLVLAIVTIELMPRGLAAMENWQVGLAFGLGGLGYIMLMKAVTFVQSRTRSDAGSSTWMVYIAVGVDLFADGLIIGTGSAVSPGLGLLLALGQLLADFPEGYAAFANLQARNVSRKTRFALSAALVLPATIAALVSFLLLRDMAEWVQTSALVAVAGLLTIAAIEDMMGEAHESAEDRTGSILAFIGGFVLFSLVTTG</sequence>
<dbReference type="RefSeq" id="WP_135944023.1">
    <property type="nucleotide sequence ID" value="NZ_BMEI01000001.1"/>
</dbReference>
<feature type="transmembrane region" description="Helical" evidence="1">
    <location>
        <begin position="37"/>
        <end position="55"/>
    </location>
</feature>
<protein>
    <submittedName>
        <fullName evidence="2">Peptidoglycan-binding protein</fullName>
    </submittedName>
</protein>
<feature type="transmembrane region" description="Helical" evidence="1">
    <location>
        <begin position="189"/>
        <end position="211"/>
    </location>
</feature>
<keyword evidence="1" id="KW-0812">Transmembrane</keyword>
<proteinExistence type="predicted"/>